<dbReference type="Proteomes" id="UP000494218">
    <property type="component" value="Unassembled WGS sequence"/>
</dbReference>
<feature type="domain" description="OmpR/PhoB-type" evidence="7">
    <location>
        <begin position="130"/>
        <end position="229"/>
    </location>
</feature>
<keyword evidence="3 5" id="KW-0238">DNA-binding</keyword>
<dbReference type="Pfam" id="PF00486">
    <property type="entry name" value="Trans_reg_C"/>
    <property type="match status" value="1"/>
</dbReference>
<dbReference type="InterPro" id="IPR036388">
    <property type="entry name" value="WH-like_DNA-bd_sf"/>
</dbReference>
<evidence type="ECO:0000256" key="4">
    <source>
        <dbReference type="PROSITE-ProRule" id="PRU00169"/>
    </source>
</evidence>
<reference evidence="8 9" key="1">
    <citation type="submission" date="2019-09" db="EMBL/GenBank/DDBJ databases">
        <authorList>
            <person name="Depoorter E."/>
        </authorList>
    </citation>
    <scope>NUCLEOTIDE SEQUENCE [LARGE SCALE GENOMIC DNA]</scope>
    <source>
        <strain evidence="8">LMG 23254</strain>
    </source>
</reference>
<accession>A0A6P2SK03</accession>
<name>A0A6P2SK03_BURL3</name>
<gene>
    <name evidence="8" type="ORF">BLA23254_07743</name>
</gene>
<dbReference type="InterPro" id="IPR001867">
    <property type="entry name" value="OmpR/PhoB-type_DNA-bd"/>
</dbReference>
<dbReference type="PANTHER" id="PTHR48111:SF40">
    <property type="entry name" value="PHOSPHATE REGULON TRANSCRIPTIONAL REGULATORY PROTEIN PHOB"/>
    <property type="match status" value="1"/>
</dbReference>
<sequence length="239" mass="27102">MVPMKILAVDDEPAQAAFIRDTLCAEGFDVRSATRGAEAIRLLETDTVDLVVLDWNLPDISGLEVLAWIRARVGRDLPVLFLTNRVREEQLVVALDAGADDYMVKPVRRHELIARVRALLRRAYPVNSSPTSINIGRYRLDLVTETVFLSDEPIKLTSREFNVAVALFQNCGRAIPRDAMIKSIWGRHSDHISRTLDTHIYRVRSKLRLGPENGVRLRAVYNHGYRLELLDSNHAHDSE</sequence>
<protein>
    <submittedName>
        <fullName evidence="8">Two-component system response regulator</fullName>
    </submittedName>
</protein>
<dbReference type="CDD" id="cd17574">
    <property type="entry name" value="REC_OmpR"/>
    <property type="match status" value="1"/>
</dbReference>
<dbReference type="Gene3D" id="1.10.10.10">
    <property type="entry name" value="Winged helix-like DNA-binding domain superfamily/Winged helix DNA-binding domain"/>
    <property type="match status" value="1"/>
</dbReference>
<dbReference type="GO" id="GO:0005829">
    <property type="term" value="C:cytosol"/>
    <property type="evidence" value="ECO:0007669"/>
    <property type="project" value="TreeGrafter"/>
</dbReference>
<dbReference type="GO" id="GO:0006355">
    <property type="term" value="P:regulation of DNA-templated transcription"/>
    <property type="evidence" value="ECO:0007669"/>
    <property type="project" value="InterPro"/>
</dbReference>
<dbReference type="InterPro" id="IPR039420">
    <property type="entry name" value="WalR-like"/>
</dbReference>
<dbReference type="PANTHER" id="PTHR48111">
    <property type="entry name" value="REGULATOR OF RPOS"/>
    <property type="match status" value="1"/>
</dbReference>
<feature type="domain" description="Response regulatory" evidence="6">
    <location>
        <begin position="5"/>
        <end position="120"/>
    </location>
</feature>
<dbReference type="PROSITE" id="PS51755">
    <property type="entry name" value="OMPR_PHOB"/>
    <property type="match status" value="1"/>
</dbReference>
<dbReference type="EMBL" id="CABVPW010000067">
    <property type="protein sequence ID" value="VWC50209.1"/>
    <property type="molecule type" value="Genomic_DNA"/>
</dbReference>
<proteinExistence type="predicted"/>
<dbReference type="Pfam" id="PF00072">
    <property type="entry name" value="Response_reg"/>
    <property type="match status" value="1"/>
</dbReference>
<dbReference type="GO" id="GO:0000156">
    <property type="term" value="F:phosphorelay response regulator activity"/>
    <property type="evidence" value="ECO:0007669"/>
    <property type="project" value="TreeGrafter"/>
</dbReference>
<feature type="DNA-binding region" description="OmpR/PhoB-type" evidence="5">
    <location>
        <begin position="130"/>
        <end position="229"/>
    </location>
</feature>
<evidence type="ECO:0000256" key="1">
    <source>
        <dbReference type="ARBA" id="ARBA00022553"/>
    </source>
</evidence>
<evidence type="ECO:0000256" key="5">
    <source>
        <dbReference type="PROSITE-ProRule" id="PRU01091"/>
    </source>
</evidence>
<dbReference type="PROSITE" id="PS50110">
    <property type="entry name" value="RESPONSE_REGULATORY"/>
    <property type="match status" value="1"/>
</dbReference>
<dbReference type="CDD" id="cd00383">
    <property type="entry name" value="trans_reg_C"/>
    <property type="match status" value="1"/>
</dbReference>
<feature type="modified residue" description="4-aspartylphosphate" evidence="4">
    <location>
        <position position="54"/>
    </location>
</feature>
<evidence type="ECO:0000313" key="9">
    <source>
        <dbReference type="Proteomes" id="UP000494218"/>
    </source>
</evidence>
<organism evidence="8 9">
    <name type="scientific">Burkholderia lata (strain ATCC 17760 / DSM 23089 / LMG 22485 / NCIMB 9086 / R18194 / 383)</name>
    <dbReference type="NCBI Taxonomy" id="482957"/>
    <lineage>
        <taxon>Bacteria</taxon>
        <taxon>Pseudomonadati</taxon>
        <taxon>Pseudomonadota</taxon>
        <taxon>Betaproteobacteria</taxon>
        <taxon>Burkholderiales</taxon>
        <taxon>Burkholderiaceae</taxon>
        <taxon>Burkholderia</taxon>
        <taxon>Burkholderia cepacia complex</taxon>
    </lineage>
</organism>
<evidence type="ECO:0000256" key="3">
    <source>
        <dbReference type="ARBA" id="ARBA00023125"/>
    </source>
</evidence>
<dbReference type="SUPFAM" id="SSF52172">
    <property type="entry name" value="CheY-like"/>
    <property type="match status" value="1"/>
</dbReference>
<dbReference type="SMART" id="SM00448">
    <property type="entry name" value="REC"/>
    <property type="match status" value="1"/>
</dbReference>
<dbReference type="GO" id="GO:0032993">
    <property type="term" value="C:protein-DNA complex"/>
    <property type="evidence" value="ECO:0007669"/>
    <property type="project" value="TreeGrafter"/>
</dbReference>
<dbReference type="InterPro" id="IPR001789">
    <property type="entry name" value="Sig_transdc_resp-reg_receiver"/>
</dbReference>
<keyword evidence="1 4" id="KW-0597">Phosphoprotein</keyword>
<evidence type="ECO:0000259" key="7">
    <source>
        <dbReference type="PROSITE" id="PS51755"/>
    </source>
</evidence>
<dbReference type="InterPro" id="IPR011006">
    <property type="entry name" value="CheY-like_superfamily"/>
</dbReference>
<evidence type="ECO:0000313" key="8">
    <source>
        <dbReference type="EMBL" id="VWC50209.1"/>
    </source>
</evidence>
<evidence type="ECO:0000256" key="2">
    <source>
        <dbReference type="ARBA" id="ARBA00023012"/>
    </source>
</evidence>
<keyword evidence="2" id="KW-0902">Two-component regulatory system</keyword>
<dbReference type="AlphaFoldDB" id="A0A6P2SK03"/>
<dbReference type="SMART" id="SM00862">
    <property type="entry name" value="Trans_reg_C"/>
    <property type="match status" value="1"/>
</dbReference>
<dbReference type="Gene3D" id="3.40.50.2300">
    <property type="match status" value="1"/>
</dbReference>
<dbReference type="GO" id="GO:0000976">
    <property type="term" value="F:transcription cis-regulatory region binding"/>
    <property type="evidence" value="ECO:0007669"/>
    <property type="project" value="TreeGrafter"/>
</dbReference>
<evidence type="ECO:0000259" key="6">
    <source>
        <dbReference type="PROSITE" id="PS50110"/>
    </source>
</evidence>